<keyword evidence="2" id="KW-1185">Reference proteome</keyword>
<dbReference type="Proteomes" id="UP001151760">
    <property type="component" value="Unassembled WGS sequence"/>
</dbReference>
<name>A0ABQ5AVS6_9ASTR</name>
<evidence type="ECO:0000313" key="2">
    <source>
        <dbReference type="Proteomes" id="UP001151760"/>
    </source>
</evidence>
<reference evidence="1" key="1">
    <citation type="journal article" date="2022" name="Int. J. Mol. Sci.">
        <title>Draft Genome of Tanacetum Coccineum: Genomic Comparison of Closely Related Tanacetum-Family Plants.</title>
        <authorList>
            <person name="Yamashiro T."/>
            <person name="Shiraishi A."/>
            <person name="Nakayama K."/>
            <person name="Satake H."/>
        </authorList>
    </citation>
    <scope>NUCLEOTIDE SEQUENCE</scope>
</reference>
<dbReference type="EMBL" id="BQNB010012663">
    <property type="protein sequence ID" value="GJT06371.1"/>
    <property type="molecule type" value="Genomic_DNA"/>
</dbReference>
<evidence type="ECO:0000313" key="1">
    <source>
        <dbReference type="EMBL" id="GJT06371.1"/>
    </source>
</evidence>
<proteinExistence type="predicted"/>
<comment type="caution">
    <text evidence="1">The sequence shown here is derived from an EMBL/GenBank/DDBJ whole genome shotgun (WGS) entry which is preliminary data.</text>
</comment>
<accession>A0ABQ5AVS6</accession>
<reference evidence="1" key="2">
    <citation type="submission" date="2022-01" db="EMBL/GenBank/DDBJ databases">
        <authorList>
            <person name="Yamashiro T."/>
            <person name="Shiraishi A."/>
            <person name="Satake H."/>
            <person name="Nakayama K."/>
        </authorList>
    </citation>
    <scope>NUCLEOTIDE SEQUENCE</scope>
</reference>
<organism evidence="1 2">
    <name type="scientific">Tanacetum coccineum</name>
    <dbReference type="NCBI Taxonomy" id="301880"/>
    <lineage>
        <taxon>Eukaryota</taxon>
        <taxon>Viridiplantae</taxon>
        <taxon>Streptophyta</taxon>
        <taxon>Embryophyta</taxon>
        <taxon>Tracheophyta</taxon>
        <taxon>Spermatophyta</taxon>
        <taxon>Magnoliopsida</taxon>
        <taxon>eudicotyledons</taxon>
        <taxon>Gunneridae</taxon>
        <taxon>Pentapetalae</taxon>
        <taxon>asterids</taxon>
        <taxon>campanulids</taxon>
        <taxon>Asterales</taxon>
        <taxon>Asteraceae</taxon>
        <taxon>Asteroideae</taxon>
        <taxon>Anthemideae</taxon>
        <taxon>Anthemidinae</taxon>
        <taxon>Tanacetum</taxon>
    </lineage>
</organism>
<protein>
    <submittedName>
        <fullName evidence="1">Uncharacterized protein</fullName>
    </submittedName>
</protein>
<sequence>MVVLESCPKHNMVAYLEKTDGNTEFHEVISFLMRSSIHYALTVSPVVSTTFVEQFWMSTKSKLINNVRYITAKVAGKPVSISEASIRSDLLFLFDDADEIDYLPNQAIFDVIQLMGYEGDLTVLTFNKALFSPQWRFLWMINYVNYIT</sequence>
<gene>
    <name evidence="1" type="ORF">Tco_0840833</name>
</gene>